<protein>
    <recommendedName>
        <fullName evidence="2">Helix-turn-helix domain-containing protein</fullName>
    </recommendedName>
</protein>
<evidence type="ECO:0000313" key="1">
    <source>
        <dbReference type="EMBL" id="MPN01833.1"/>
    </source>
</evidence>
<comment type="caution">
    <text evidence="1">The sequence shown here is derived from an EMBL/GenBank/DDBJ whole genome shotgun (WGS) entry which is preliminary data.</text>
</comment>
<sequence>MDGNSKPPRMMSIREIAATGLLPEHALRLMLKAGKLPAIHIGKKALINYDRLCEALHGLSADVSTKEEQPW</sequence>
<reference evidence="1" key="1">
    <citation type="submission" date="2019-08" db="EMBL/GenBank/DDBJ databases">
        <authorList>
            <person name="Kucharzyk K."/>
            <person name="Murdoch R.W."/>
            <person name="Higgins S."/>
            <person name="Loffler F."/>
        </authorList>
    </citation>
    <scope>NUCLEOTIDE SEQUENCE</scope>
</reference>
<organism evidence="1">
    <name type="scientific">bioreactor metagenome</name>
    <dbReference type="NCBI Taxonomy" id="1076179"/>
    <lineage>
        <taxon>unclassified sequences</taxon>
        <taxon>metagenomes</taxon>
        <taxon>ecological metagenomes</taxon>
    </lineage>
</organism>
<name>A0A645EMS5_9ZZZZ</name>
<accession>A0A645EMS5</accession>
<gene>
    <name evidence="1" type="ORF">SDC9_149045</name>
</gene>
<proteinExistence type="predicted"/>
<dbReference type="EMBL" id="VSSQ01047813">
    <property type="protein sequence ID" value="MPN01833.1"/>
    <property type="molecule type" value="Genomic_DNA"/>
</dbReference>
<evidence type="ECO:0008006" key="2">
    <source>
        <dbReference type="Google" id="ProtNLM"/>
    </source>
</evidence>
<dbReference type="AlphaFoldDB" id="A0A645EMS5"/>